<dbReference type="GO" id="GO:0005525">
    <property type="term" value="F:GTP binding"/>
    <property type="evidence" value="ECO:0007669"/>
    <property type="project" value="InterPro"/>
</dbReference>
<dbReference type="InterPro" id="IPR013822">
    <property type="entry name" value="Signal_recog_particl_SRP54_hlx"/>
</dbReference>
<dbReference type="GO" id="GO:0006614">
    <property type="term" value="P:SRP-dependent cotranslational protein targeting to membrane"/>
    <property type="evidence" value="ECO:0007669"/>
    <property type="project" value="InterPro"/>
</dbReference>
<dbReference type="SUPFAM" id="SSF47364">
    <property type="entry name" value="Domain of the SRP/SRP receptor G-proteins"/>
    <property type="match status" value="1"/>
</dbReference>
<name>A0A7V0XFV5_UNCW3</name>
<dbReference type="Proteomes" id="UP000885672">
    <property type="component" value="Unassembled WGS sequence"/>
</dbReference>
<accession>A0A7V0XFV5</accession>
<evidence type="ECO:0000259" key="1">
    <source>
        <dbReference type="SMART" id="SM00963"/>
    </source>
</evidence>
<dbReference type="SMART" id="SM00963">
    <property type="entry name" value="SRP54_N"/>
    <property type="match status" value="1"/>
</dbReference>
<dbReference type="EMBL" id="DSBX01000266">
    <property type="protein sequence ID" value="HDR00041.1"/>
    <property type="molecule type" value="Genomic_DNA"/>
</dbReference>
<evidence type="ECO:0000313" key="2">
    <source>
        <dbReference type="EMBL" id="HDR00041.1"/>
    </source>
</evidence>
<gene>
    <name evidence="2" type="ORF">ENN51_07155</name>
</gene>
<protein>
    <submittedName>
        <fullName evidence="2">Signal recognition particle protein</fullName>
    </submittedName>
</protein>
<reference evidence="2" key="1">
    <citation type="journal article" date="2020" name="mSystems">
        <title>Genome- and Community-Level Interaction Insights into Carbon Utilization and Element Cycling Functions of Hydrothermarchaeota in Hydrothermal Sediment.</title>
        <authorList>
            <person name="Zhou Z."/>
            <person name="Liu Y."/>
            <person name="Xu W."/>
            <person name="Pan J."/>
            <person name="Luo Z.H."/>
            <person name="Li M."/>
        </authorList>
    </citation>
    <scope>NUCLEOTIDE SEQUENCE [LARGE SCALE GENOMIC DNA]</scope>
    <source>
        <strain evidence="2">SpSt-1182</strain>
    </source>
</reference>
<dbReference type="InterPro" id="IPR042101">
    <property type="entry name" value="SRP54_N_sf"/>
</dbReference>
<comment type="caution">
    <text evidence="2">The sequence shown here is derived from an EMBL/GenBank/DDBJ whole genome shotgun (WGS) entry which is preliminary data.</text>
</comment>
<dbReference type="Gene3D" id="1.20.120.140">
    <property type="entry name" value="Signal recognition particle SRP54, nucleotide-binding domain"/>
    <property type="match status" value="1"/>
</dbReference>
<dbReference type="AlphaFoldDB" id="A0A7V0XFV5"/>
<dbReference type="InterPro" id="IPR036225">
    <property type="entry name" value="SRP/SRP_N"/>
</dbReference>
<feature type="non-terminal residue" evidence="2">
    <location>
        <position position="65"/>
    </location>
</feature>
<sequence>MFDALTDKFVKLQRRLLGHGTLSDKEVADALREIRTTLLDADVNYRVVGRFVRGLKGRLEEQDVA</sequence>
<organism evidence="2">
    <name type="scientific">candidate division WOR-3 bacterium</name>
    <dbReference type="NCBI Taxonomy" id="2052148"/>
    <lineage>
        <taxon>Bacteria</taxon>
        <taxon>Bacteria division WOR-3</taxon>
    </lineage>
</organism>
<proteinExistence type="predicted"/>
<feature type="domain" description="Signal recognition particle SRP54 helical bundle" evidence="1">
    <location>
        <begin position="1"/>
        <end position="64"/>
    </location>
</feature>
<dbReference type="Pfam" id="PF02881">
    <property type="entry name" value="SRP54_N"/>
    <property type="match status" value="1"/>
</dbReference>